<dbReference type="EMBL" id="JACCFW010000001">
    <property type="protein sequence ID" value="NYJ73949.1"/>
    <property type="molecule type" value="Genomic_DNA"/>
</dbReference>
<dbReference type="PANTHER" id="PTHR22916:SF3">
    <property type="entry name" value="UDP-GLCNAC:BETAGAL BETA-1,3-N-ACETYLGLUCOSAMINYLTRANSFERASE-LIKE PROTEIN 1"/>
    <property type="match status" value="1"/>
</dbReference>
<proteinExistence type="predicted"/>
<dbReference type="RefSeq" id="WP_179479519.1">
    <property type="nucleotide sequence ID" value="NZ_JACCFW010000001.1"/>
</dbReference>
<evidence type="ECO:0000313" key="2">
    <source>
        <dbReference type="EMBL" id="NYJ73949.1"/>
    </source>
</evidence>
<keyword evidence="2" id="KW-0808">Transferase</keyword>
<dbReference type="Proteomes" id="UP000571817">
    <property type="component" value="Unassembled WGS sequence"/>
</dbReference>
<dbReference type="GO" id="GO:0016758">
    <property type="term" value="F:hexosyltransferase activity"/>
    <property type="evidence" value="ECO:0007669"/>
    <property type="project" value="UniProtKB-ARBA"/>
</dbReference>
<gene>
    <name evidence="2" type="ORF">HNR15_000912</name>
</gene>
<dbReference type="InterPro" id="IPR029044">
    <property type="entry name" value="Nucleotide-diphossugar_trans"/>
</dbReference>
<evidence type="ECO:0000313" key="3">
    <source>
        <dbReference type="Proteomes" id="UP000571817"/>
    </source>
</evidence>
<dbReference type="InterPro" id="IPR001173">
    <property type="entry name" value="Glyco_trans_2-like"/>
</dbReference>
<dbReference type="SUPFAM" id="SSF53448">
    <property type="entry name" value="Nucleotide-diphospho-sugar transferases"/>
    <property type="match status" value="1"/>
</dbReference>
<accession>A0A853DD84</accession>
<comment type="caution">
    <text evidence="2">The sequence shown here is derived from an EMBL/GenBank/DDBJ whole genome shotgun (WGS) entry which is preliminary data.</text>
</comment>
<protein>
    <submittedName>
        <fullName evidence="2">CDP-glycerol glycerophosphotransferase</fullName>
        <ecNumber evidence="2">2.7.8.12</ecNumber>
    </submittedName>
</protein>
<sequence>MSSPLLSVVVPYYGVENYIAPCLESIRVQRLQDIEVILVDDGSPDASVEVAREYAERDQRFRIVTQENAGLGPARNTGTRNATGRYLTFIDSDDLVSRSSFELMVSSLERSGSSFALSNARRFSRTSGVRQSWTHGGICKHTVAGTDIFDRPGLVGDRMVWNKVYRRSFWDEYGYEFPAIRYEDYPVTLGAHLDAVTVDIISAHGYYWRERESGDSITQQVFRYDNLLDRVISAEMVLDLADRKGTPKIRETLHWYLAGIDLAALCAAFAVVPDEDVDALLQLGHRLTSRLRFDIASRPRIDQIQYHALRASDVPLLRELARFRDDGGLVGGVPLRRSWRTPWRYAAAYPGHDRSTAPERTYSYPLTALKLATAVTHLRWDGDDLVIQGRVELEHFPDAPDYELGVSAVCGLARYPLEVTRRRTRNLRGGVSEVGFETRVDVAHLAKRSDMVWPLRFEVDLTNGGIHRVGMLKNLYDGSARYAPSHRLGEDALLQPSASQGGVLAVFRVYAPTTVTEVRAEGTDLVIEGSIPDRSAVASLEIGRARPLPPASFPAELRQHHGRTDFTVRVPAAQVLEGDHADDPFTQTSVRSVELITDIGPVPLSWPDHARNVAVEVADELVSLTRTPFGLMRLTHGPARPSAYLVLPRDGEVVVHGVVWQGVPVSGMAWRRYLPGSDDFVEVACEYEVTAGGFTATCESALLIPLVDEPVVPGAPAADWTLFAHIEGGDFPVACEPGAASLLPHELQVAGRLFTLTTNAETVRAQVR</sequence>
<evidence type="ECO:0000259" key="1">
    <source>
        <dbReference type="Pfam" id="PF00535"/>
    </source>
</evidence>
<dbReference type="Pfam" id="PF00535">
    <property type="entry name" value="Glycos_transf_2"/>
    <property type="match status" value="1"/>
</dbReference>
<feature type="domain" description="Glycosyltransferase 2-like" evidence="1">
    <location>
        <begin position="7"/>
        <end position="130"/>
    </location>
</feature>
<dbReference type="PANTHER" id="PTHR22916">
    <property type="entry name" value="GLYCOSYLTRANSFERASE"/>
    <property type="match status" value="1"/>
</dbReference>
<keyword evidence="3" id="KW-1185">Reference proteome</keyword>
<organism evidence="2 3">
    <name type="scientific">Allobranchiibius huperziae</name>
    <dbReference type="NCBI Taxonomy" id="1874116"/>
    <lineage>
        <taxon>Bacteria</taxon>
        <taxon>Bacillati</taxon>
        <taxon>Actinomycetota</taxon>
        <taxon>Actinomycetes</taxon>
        <taxon>Micrococcales</taxon>
        <taxon>Dermacoccaceae</taxon>
        <taxon>Allobranchiibius</taxon>
    </lineage>
</organism>
<dbReference type="EC" id="2.7.8.12" evidence="2"/>
<dbReference type="Gene3D" id="3.90.550.10">
    <property type="entry name" value="Spore Coat Polysaccharide Biosynthesis Protein SpsA, Chain A"/>
    <property type="match status" value="1"/>
</dbReference>
<dbReference type="CDD" id="cd00761">
    <property type="entry name" value="Glyco_tranf_GTA_type"/>
    <property type="match status" value="1"/>
</dbReference>
<dbReference type="GO" id="GO:0047355">
    <property type="term" value="F:CDP-glycerol glycerophosphotransferase activity"/>
    <property type="evidence" value="ECO:0007669"/>
    <property type="project" value="UniProtKB-EC"/>
</dbReference>
<dbReference type="AlphaFoldDB" id="A0A853DD84"/>
<name>A0A853DD84_9MICO</name>
<reference evidence="2 3" key="1">
    <citation type="submission" date="2020-07" db="EMBL/GenBank/DDBJ databases">
        <title>Sequencing the genomes of 1000 actinobacteria strains.</title>
        <authorList>
            <person name="Klenk H.-P."/>
        </authorList>
    </citation>
    <scope>NUCLEOTIDE SEQUENCE [LARGE SCALE GENOMIC DNA]</scope>
    <source>
        <strain evidence="2 3">DSM 29531</strain>
    </source>
</reference>